<accession>A0A9J7BXW6</accession>
<dbReference type="SUPFAM" id="SSF54909">
    <property type="entry name" value="Dimeric alpha+beta barrel"/>
    <property type="match status" value="1"/>
</dbReference>
<organism evidence="2 3">
    <name type="scientific">Occallatibacter riparius</name>
    <dbReference type="NCBI Taxonomy" id="1002689"/>
    <lineage>
        <taxon>Bacteria</taxon>
        <taxon>Pseudomonadati</taxon>
        <taxon>Acidobacteriota</taxon>
        <taxon>Terriglobia</taxon>
        <taxon>Terriglobales</taxon>
        <taxon>Acidobacteriaceae</taxon>
        <taxon>Occallatibacter</taxon>
    </lineage>
</organism>
<dbReference type="Gene3D" id="3.30.70.100">
    <property type="match status" value="1"/>
</dbReference>
<protein>
    <submittedName>
        <fullName evidence="2">Antibiotic biosynthesis monooxygenase</fullName>
    </submittedName>
</protein>
<gene>
    <name evidence="2" type="ORF">MOP44_08390</name>
</gene>
<proteinExistence type="predicted"/>
<keyword evidence="2" id="KW-0503">Monooxygenase</keyword>
<evidence type="ECO:0000313" key="3">
    <source>
        <dbReference type="Proteomes" id="UP001059380"/>
    </source>
</evidence>
<dbReference type="InterPro" id="IPR007138">
    <property type="entry name" value="ABM_dom"/>
</dbReference>
<sequence>MVTFTVRMTFHAEDRQEIADAVRKLAEASRQEPGCVTYIPHSVQGDSDTVLIYEQYRDDAAAEAHRQSDHFKKYAVGCLYQRMRERAREDLIALI</sequence>
<feature type="domain" description="ABM" evidence="1">
    <location>
        <begin position="2"/>
        <end position="95"/>
    </location>
</feature>
<dbReference type="KEGG" id="orp:MOP44_08390"/>
<dbReference type="PANTHER" id="PTHR33336:SF3">
    <property type="entry name" value="ABM DOMAIN-CONTAINING PROTEIN"/>
    <property type="match status" value="1"/>
</dbReference>
<reference evidence="2" key="1">
    <citation type="submission" date="2021-04" db="EMBL/GenBank/DDBJ databases">
        <title>Phylogenetic analysis of Acidobacteriaceae.</title>
        <authorList>
            <person name="Qiu L."/>
            <person name="Zhang Q."/>
        </authorList>
    </citation>
    <scope>NUCLEOTIDE SEQUENCE</scope>
    <source>
        <strain evidence="2">DSM 25168</strain>
    </source>
</reference>
<dbReference type="RefSeq" id="WP_260795584.1">
    <property type="nucleotide sequence ID" value="NZ_CP093313.1"/>
</dbReference>
<evidence type="ECO:0000313" key="2">
    <source>
        <dbReference type="EMBL" id="UWZ85950.1"/>
    </source>
</evidence>
<keyword evidence="2" id="KW-0560">Oxidoreductase</keyword>
<dbReference type="AlphaFoldDB" id="A0A9J7BXW6"/>
<dbReference type="GO" id="GO:0005829">
    <property type="term" value="C:cytosol"/>
    <property type="evidence" value="ECO:0007669"/>
    <property type="project" value="TreeGrafter"/>
</dbReference>
<evidence type="ECO:0000259" key="1">
    <source>
        <dbReference type="PROSITE" id="PS51725"/>
    </source>
</evidence>
<dbReference type="PROSITE" id="PS51725">
    <property type="entry name" value="ABM"/>
    <property type="match status" value="1"/>
</dbReference>
<dbReference type="Pfam" id="PF03992">
    <property type="entry name" value="ABM"/>
    <property type="match status" value="1"/>
</dbReference>
<dbReference type="Proteomes" id="UP001059380">
    <property type="component" value="Chromosome"/>
</dbReference>
<dbReference type="GO" id="GO:0004497">
    <property type="term" value="F:monooxygenase activity"/>
    <property type="evidence" value="ECO:0007669"/>
    <property type="project" value="UniProtKB-KW"/>
</dbReference>
<dbReference type="InterPro" id="IPR050744">
    <property type="entry name" value="AI-2_Isomerase_LsrG"/>
</dbReference>
<dbReference type="InterPro" id="IPR011008">
    <property type="entry name" value="Dimeric_a/b-barrel"/>
</dbReference>
<name>A0A9J7BXW6_9BACT</name>
<keyword evidence="3" id="KW-1185">Reference proteome</keyword>
<dbReference type="PANTHER" id="PTHR33336">
    <property type="entry name" value="QUINOL MONOOXYGENASE YGIN-RELATED"/>
    <property type="match status" value="1"/>
</dbReference>
<dbReference type="EMBL" id="CP093313">
    <property type="protein sequence ID" value="UWZ85950.1"/>
    <property type="molecule type" value="Genomic_DNA"/>
</dbReference>